<dbReference type="RefSeq" id="WP_343918124.1">
    <property type="nucleotide sequence ID" value="NZ_BAAAJT010000002.1"/>
</dbReference>
<dbReference type="EMBL" id="JBHUGD010000003">
    <property type="protein sequence ID" value="MFD1947230.1"/>
    <property type="molecule type" value="Genomic_DNA"/>
</dbReference>
<dbReference type="PANTHER" id="PTHR43434">
    <property type="entry name" value="PHOSPHOGLYCOLATE PHOSPHATASE"/>
    <property type="match status" value="1"/>
</dbReference>
<dbReference type="GO" id="GO:0016787">
    <property type="term" value="F:hydrolase activity"/>
    <property type="evidence" value="ECO:0007669"/>
    <property type="project" value="UniProtKB-KW"/>
</dbReference>
<evidence type="ECO:0000313" key="2">
    <source>
        <dbReference type="Proteomes" id="UP001597351"/>
    </source>
</evidence>
<dbReference type="Gene3D" id="1.10.150.240">
    <property type="entry name" value="Putative phosphatase, domain 2"/>
    <property type="match status" value="1"/>
</dbReference>
<dbReference type="EC" id="3.-.-.-" evidence="1"/>
<keyword evidence="2" id="KW-1185">Reference proteome</keyword>
<gene>
    <name evidence="1" type="ORF">ACFSDE_10545</name>
</gene>
<organism evidence="1 2">
    <name type="scientific">Nocardioides aestuarii</name>
    <dbReference type="NCBI Taxonomy" id="252231"/>
    <lineage>
        <taxon>Bacteria</taxon>
        <taxon>Bacillati</taxon>
        <taxon>Actinomycetota</taxon>
        <taxon>Actinomycetes</taxon>
        <taxon>Propionibacteriales</taxon>
        <taxon>Nocardioidaceae</taxon>
        <taxon>Nocardioides</taxon>
    </lineage>
</organism>
<accession>A0ABW4TMR8</accession>
<name>A0ABW4TMR8_9ACTN</name>
<evidence type="ECO:0000313" key="1">
    <source>
        <dbReference type="EMBL" id="MFD1947230.1"/>
    </source>
</evidence>
<proteinExistence type="predicted"/>
<dbReference type="Proteomes" id="UP001597351">
    <property type="component" value="Unassembled WGS sequence"/>
</dbReference>
<dbReference type="Pfam" id="PF00702">
    <property type="entry name" value="Hydrolase"/>
    <property type="match status" value="1"/>
</dbReference>
<dbReference type="SFLD" id="SFLDS00003">
    <property type="entry name" value="Haloacid_Dehalogenase"/>
    <property type="match status" value="1"/>
</dbReference>
<protein>
    <submittedName>
        <fullName evidence="1">HAD family hydrolase</fullName>
        <ecNumber evidence="1">3.-.-.-</ecNumber>
    </submittedName>
</protein>
<dbReference type="SUPFAM" id="SSF56784">
    <property type="entry name" value="HAD-like"/>
    <property type="match status" value="1"/>
</dbReference>
<dbReference type="InterPro" id="IPR036412">
    <property type="entry name" value="HAD-like_sf"/>
</dbReference>
<dbReference type="PANTHER" id="PTHR43434:SF16">
    <property type="entry name" value="BLL8046 PROTEIN"/>
    <property type="match status" value="1"/>
</dbReference>
<dbReference type="InterPro" id="IPR023214">
    <property type="entry name" value="HAD_sf"/>
</dbReference>
<reference evidence="2" key="1">
    <citation type="journal article" date="2019" name="Int. J. Syst. Evol. Microbiol.">
        <title>The Global Catalogue of Microorganisms (GCM) 10K type strain sequencing project: providing services to taxonomists for standard genome sequencing and annotation.</title>
        <authorList>
            <consortium name="The Broad Institute Genomics Platform"/>
            <consortium name="The Broad Institute Genome Sequencing Center for Infectious Disease"/>
            <person name="Wu L."/>
            <person name="Ma J."/>
        </authorList>
    </citation>
    <scope>NUCLEOTIDE SEQUENCE [LARGE SCALE GENOMIC DNA]</scope>
    <source>
        <strain evidence="2">CGMCC 1.12477</strain>
    </source>
</reference>
<dbReference type="Gene3D" id="3.40.50.1000">
    <property type="entry name" value="HAD superfamily/HAD-like"/>
    <property type="match status" value="1"/>
</dbReference>
<dbReference type="InterPro" id="IPR050155">
    <property type="entry name" value="HAD-like_hydrolase_sf"/>
</dbReference>
<keyword evidence="1" id="KW-0378">Hydrolase</keyword>
<comment type="caution">
    <text evidence="1">The sequence shown here is derived from an EMBL/GenBank/DDBJ whole genome shotgun (WGS) entry which is preliminary data.</text>
</comment>
<dbReference type="SFLD" id="SFLDG01129">
    <property type="entry name" value="C1.5:_HAD__Beta-PGM__Phosphata"/>
    <property type="match status" value="1"/>
</dbReference>
<dbReference type="InterPro" id="IPR023198">
    <property type="entry name" value="PGP-like_dom2"/>
</dbReference>
<sequence>MASDDPGTVLLDVDGTLVDTVYLHVSAWAASFARVGLVVPSHVLHSAIGMGGDRLVAHVTNDATEDELGDTIREGHLDRFRGSLGDVRPTRGAEELIRELRQRGHQLAVASSADPDLTDDLLAIAGVDGLVSTVAHSGDVDASKPHPEVVETSADRAGGSPLLMLGDAPWDARAAADAGVPCVGVRTGGFGDPTLHEAGMVRVLEDPQEVLEQWPALEQQLTARLPHRAHGPGGR</sequence>